<accession>A0A060CQT4</accession>
<evidence type="ECO:0000256" key="2">
    <source>
        <dbReference type="RuleBase" id="RU361185"/>
    </source>
</evidence>
<proteinExistence type="inferred from homology"/>
<dbReference type="InterPro" id="IPR017853">
    <property type="entry name" value="GH"/>
</dbReference>
<dbReference type="EMBL" id="KF127936">
    <property type="protein sequence ID" value="AIA95296.1"/>
    <property type="molecule type" value="Genomic_DNA"/>
</dbReference>
<protein>
    <submittedName>
        <fullName evidence="4">Glyco_hydro_31</fullName>
    </submittedName>
</protein>
<name>A0A060CQT4_9ACTN</name>
<organism evidence="4">
    <name type="scientific">uncultured Nocardiopsis sp</name>
    <dbReference type="NCBI Taxonomy" id="206104"/>
    <lineage>
        <taxon>Bacteria</taxon>
        <taxon>Bacillati</taxon>
        <taxon>Actinomycetota</taxon>
        <taxon>Actinomycetes</taxon>
        <taxon>Streptosporangiales</taxon>
        <taxon>Nocardiopsidaceae</taxon>
        <taxon>Nocardiopsis</taxon>
        <taxon>environmental samples</taxon>
    </lineage>
</organism>
<sequence>MDCFKTDFGERIPTDVVYANGADPVQMHNYYTHLYNQTVFDLLREVRGEGEAVLFARSATAGGQQFPFTGAATASPPLRRWR</sequence>
<keyword evidence="2" id="KW-0378">Hydrolase</keyword>
<dbReference type="Pfam" id="PF01055">
    <property type="entry name" value="Glyco_hydro_31_2nd"/>
    <property type="match status" value="1"/>
</dbReference>
<dbReference type="GO" id="GO:0005975">
    <property type="term" value="P:carbohydrate metabolic process"/>
    <property type="evidence" value="ECO:0007669"/>
    <property type="project" value="InterPro"/>
</dbReference>
<evidence type="ECO:0000313" key="4">
    <source>
        <dbReference type="EMBL" id="AIA95296.1"/>
    </source>
</evidence>
<reference evidence="4" key="1">
    <citation type="journal article" date="2013" name="Environ. Microbiol.">
        <title>Seasonally variable intestinal metagenomes of the red palm weevil (Rhynchophorus ferrugineus).</title>
        <authorList>
            <person name="Jia S."/>
            <person name="Zhang X."/>
            <person name="Zhang G."/>
            <person name="Yin A."/>
            <person name="Zhang S."/>
            <person name="Li F."/>
            <person name="Wang L."/>
            <person name="Zhao D."/>
            <person name="Yun Q."/>
            <person name="Tala"/>
            <person name="Wang J."/>
            <person name="Sun G."/>
            <person name="Baabdullah M."/>
            <person name="Yu X."/>
            <person name="Hu S."/>
            <person name="Al-Mssallem I.S."/>
            <person name="Yu J."/>
        </authorList>
    </citation>
    <scope>NUCLEOTIDE SEQUENCE</scope>
</reference>
<dbReference type="GO" id="GO:0004553">
    <property type="term" value="F:hydrolase activity, hydrolyzing O-glycosyl compounds"/>
    <property type="evidence" value="ECO:0007669"/>
    <property type="project" value="InterPro"/>
</dbReference>
<dbReference type="InterPro" id="IPR000322">
    <property type="entry name" value="Glyco_hydro_31_TIM"/>
</dbReference>
<dbReference type="AlphaFoldDB" id="A0A060CQT4"/>
<comment type="similarity">
    <text evidence="1 2">Belongs to the glycosyl hydrolase 31 family.</text>
</comment>
<dbReference type="Gene3D" id="3.20.20.80">
    <property type="entry name" value="Glycosidases"/>
    <property type="match status" value="1"/>
</dbReference>
<evidence type="ECO:0000256" key="1">
    <source>
        <dbReference type="ARBA" id="ARBA00007806"/>
    </source>
</evidence>
<dbReference type="SUPFAM" id="SSF51445">
    <property type="entry name" value="(Trans)glycosidases"/>
    <property type="match status" value="1"/>
</dbReference>
<keyword evidence="2" id="KW-0326">Glycosidase</keyword>
<evidence type="ECO:0000259" key="3">
    <source>
        <dbReference type="Pfam" id="PF01055"/>
    </source>
</evidence>
<feature type="domain" description="Glycoside hydrolase family 31 TIM barrel" evidence="3">
    <location>
        <begin position="1"/>
        <end position="69"/>
    </location>
</feature>